<dbReference type="EMBL" id="MU393585">
    <property type="protein sequence ID" value="KAI4860483.1"/>
    <property type="molecule type" value="Genomic_DNA"/>
</dbReference>
<name>A0ACB9YM93_9PEZI</name>
<accession>A0ACB9YM93</accession>
<protein>
    <submittedName>
        <fullName evidence="1">Zn-dependent exopeptidase</fullName>
    </submittedName>
</protein>
<gene>
    <name evidence="1" type="ORF">F4820DRAFT_108308</name>
</gene>
<organism evidence="1 2">
    <name type="scientific">Hypoxylon rubiginosum</name>
    <dbReference type="NCBI Taxonomy" id="110542"/>
    <lineage>
        <taxon>Eukaryota</taxon>
        <taxon>Fungi</taxon>
        <taxon>Dikarya</taxon>
        <taxon>Ascomycota</taxon>
        <taxon>Pezizomycotina</taxon>
        <taxon>Sordariomycetes</taxon>
        <taxon>Xylariomycetidae</taxon>
        <taxon>Xylariales</taxon>
        <taxon>Hypoxylaceae</taxon>
        <taxon>Hypoxylon</taxon>
    </lineage>
</organism>
<proteinExistence type="predicted"/>
<comment type="caution">
    <text evidence="1">The sequence shown here is derived from an EMBL/GenBank/DDBJ whole genome shotgun (WGS) entry which is preliminary data.</text>
</comment>
<keyword evidence="2" id="KW-1185">Reference proteome</keyword>
<evidence type="ECO:0000313" key="2">
    <source>
        <dbReference type="Proteomes" id="UP001497700"/>
    </source>
</evidence>
<evidence type="ECO:0000313" key="1">
    <source>
        <dbReference type="EMBL" id="KAI4860483.1"/>
    </source>
</evidence>
<sequence>MKLNILDRWTQLQGLLLFCSYLTTADQYGENHSPVEKDEDIVAANFPDTNETLFSPAFISPESRLPGFANGTDGPTDDATLDLFLRSIAERNDWVQYKIADFTSEEGRPFPYVVLSSLSPAEGNQTPKLRVWVQGGVHGNEPAGDQAVLALLGKLDADRAWRESLLSRLTVTLLPRYNPDGAAYFQRALASNLDPNREHTKLARDMSRGHKRLLSAYAPHVTVDMHEFTGTRPSGPGGIYKHGMDALIAAGKNLNTHADVRNISEVLFAAGVGERIAAKGFRWEPYFTAGSSSTADDIVLDEAGSDAKSGRNNYALAQSVTILCEVRGIRLADQHFQRRVATALNMVSAILDIAAENHQEVYDTVEGAITKFIASDDPIVLTDYPNPVSRTITFANRATGALEQVPVTFLSTTPTTANRTRARPEAYLVPRTWSALADRLRDAGVEVETLADGYRGPAEALTITSAQVAGGYYEGAVQVTVTADLGPREGGLVLPPGSFRVGARQKNAAFAFVALEPENVDSYVRFNLIPVEVGDEYPIFRIPREG</sequence>
<reference evidence="1 2" key="1">
    <citation type="journal article" date="2022" name="New Phytol.">
        <title>Ecological generalism drives hyperdiversity of secondary metabolite gene clusters in xylarialean endophytes.</title>
        <authorList>
            <person name="Franco M.E.E."/>
            <person name="Wisecaver J.H."/>
            <person name="Arnold A.E."/>
            <person name="Ju Y.M."/>
            <person name="Slot J.C."/>
            <person name="Ahrendt S."/>
            <person name="Moore L.P."/>
            <person name="Eastman K.E."/>
            <person name="Scott K."/>
            <person name="Konkel Z."/>
            <person name="Mondo S.J."/>
            <person name="Kuo A."/>
            <person name="Hayes R.D."/>
            <person name="Haridas S."/>
            <person name="Andreopoulos B."/>
            <person name="Riley R."/>
            <person name="LaButti K."/>
            <person name="Pangilinan J."/>
            <person name="Lipzen A."/>
            <person name="Amirebrahimi M."/>
            <person name="Yan J."/>
            <person name="Adam C."/>
            <person name="Keymanesh K."/>
            <person name="Ng V."/>
            <person name="Louie K."/>
            <person name="Northen T."/>
            <person name="Drula E."/>
            <person name="Henrissat B."/>
            <person name="Hsieh H.M."/>
            <person name="Youens-Clark K."/>
            <person name="Lutzoni F."/>
            <person name="Miadlikowska J."/>
            <person name="Eastwood D.C."/>
            <person name="Hamelin R.C."/>
            <person name="Grigoriev I.V."/>
            <person name="U'Ren J.M."/>
        </authorList>
    </citation>
    <scope>NUCLEOTIDE SEQUENCE [LARGE SCALE GENOMIC DNA]</scope>
    <source>
        <strain evidence="1 2">CBS 119005</strain>
    </source>
</reference>
<dbReference type="Proteomes" id="UP001497700">
    <property type="component" value="Unassembled WGS sequence"/>
</dbReference>